<dbReference type="EMBL" id="AWSJ01000120">
    <property type="protein sequence ID" value="ERI10068.1"/>
    <property type="molecule type" value="Genomic_DNA"/>
</dbReference>
<proteinExistence type="inferred from homology"/>
<evidence type="ECO:0000256" key="2">
    <source>
        <dbReference type="ARBA" id="ARBA00022559"/>
    </source>
</evidence>
<dbReference type="InterPro" id="IPR029760">
    <property type="entry name" value="GPX_CS"/>
</dbReference>
<dbReference type="GO" id="GO:0034599">
    <property type="term" value="P:cellular response to oxidative stress"/>
    <property type="evidence" value="ECO:0007669"/>
    <property type="project" value="TreeGrafter"/>
</dbReference>
<evidence type="ECO:0000256" key="3">
    <source>
        <dbReference type="ARBA" id="ARBA00023002"/>
    </source>
</evidence>
<dbReference type="CDD" id="cd00340">
    <property type="entry name" value="GSH_Peroxidase"/>
    <property type="match status" value="1"/>
</dbReference>
<dbReference type="Pfam" id="PF00255">
    <property type="entry name" value="GSHPx"/>
    <property type="match status" value="1"/>
</dbReference>
<dbReference type="GO" id="GO:0004601">
    <property type="term" value="F:peroxidase activity"/>
    <property type="evidence" value="ECO:0007669"/>
    <property type="project" value="UniProtKB-KW"/>
</dbReference>
<dbReference type="PROSITE" id="PS00763">
    <property type="entry name" value="GLUTATHIONE_PEROXID_2"/>
    <property type="match status" value="1"/>
</dbReference>
<feature type="active site" evidence="4">
    <location>
        <position position="37"/>
    </location>
</feature>
<dbReference type="HOGENOM" id="CLU_029507_2_2_9"/>
<dbReference type="SUPFAM" id="SSF52833">
    <property type="entry name" value="Thioredoxin-like"/>
    <property type="match status" value="1"/>
</dbReference>
<dbReference type="InterPro" id="IPR000889">
    <property type="entry name" value="Glutathione_peroxidase"/>
</dbReference>
<protein>
    <recommendedName>
        <fullName evidence="5">Glutathione peroxidase</fullName>
    </recommendedName>
</protein>
<dbReference type="PIRSF" id="PIRSF000303">
    <property type="entry name" value="Glutathion_perox"/>
    <property type="match status" value="1"/>
</dbReference>
<reference evidence="6 7" key="1">
    <citation type="submission" date="2013-08" db="EMBL/GenBank/DDBJ databases">
        <authorList>
            <person name="Weinstock G."/>
            <person name="Sodergren E."/>
            <person name="Wylie T."/>
            <person name="Fulton L."/>
            <person name="Fulton R."/>
            <person name="Fronick C."/>
            <person name="O'Laughlin M."/>
            <person name="Godfrey J."/>
            <person name="Miner T."/>
            <person name="Herter B."/>
            <person name="Appelbaum E."/>
            <person name="Cordes M."/>
            <person name="Lek S."/>
            <person name="Wollam A."/>
            <person name="Pepin K.H."/>
            <person name="Palsikar V.B."/>
            <person name="Mitreva M."/>
            <person name="Wilson R.K."/>
        </authorList>
    </citation>
    <scope>NUCLEOTIDE SEQUENCE [LARGE SCALE GENOMIC DNA]</scope>
    <source>
        <strain evidence="6 7">ATCC 12856</strain>
    </source>
</reference>
<sequence>MNMSVYVYEAKTIRGEDKKLSDYKGRVLLIVNTASKCGFTPQYKDLQELYEKYHARGLEVLGFPSNQFMGQEPGTNEEVEQFCEVNYGVTFPLFAKIDVKGSNAHPLFQYLTKHAPGFLSKEVKWNFTKFLVNKKGDVVKRYAPTTNPKSMAEDVERLLAE</sequence>
<dbReference type="InterPro" id="IPR036249">
    <property type="entry name" value="Thioredoxin-like_sf"/>
</dbReference>
<comment type="similarity">
    <text evidence="1 5">Belongs to the glutathione peroxidase family.</text>
</comment>
<accession>U1X698</accession>
<evidence type="ECO:0000256" key="4">
    <source>
        <dbReference type="PIRSR" id="PIRSR000303-1"/>
    </source>
</evidence>
<dbReference type="FunFam" id="3.40.30.10:FF:000010">
    <property type="entry name" value="Glutathione peroxidase"/>
    <property type="match status" value="1"/>
</dbReference>
<keyword evidence="3 5" id="KW-0560">Oxidoreductase</keyword>
<name>U1X698_ANEAE</name>
<gene>
    <name evidence="6" type="ORF">HMPREF0083_01829</name>
</gene>
<dbReference type="PANTHER" id="PTHR11592:SF78">
    <property type="entry name" value="GLUTATHIONE PEROXIDASE"/>
    <property type="match status" value="1"/>
</dbReference>
<dbReference type="eggNOG" id="COG0386">
    <property type="taxonomic scope" value="Bacteria"/>
</dbReference>
<dbReference type="PRINTS" id="PR01011">
    <property type="entry name" value="GLUTPROXDASE"/>
</dbReference>
<evidence type="ECO:0000313" key="7">
    <source>
        <dbReference type="Proteomes" id="UP000016511"/>
    </source>
</evidence>
<dbReference type="PROSITE" id="PS00460">
    <property type="entry name" value="GLUTATHIONE_PEROXID_1"/>
    <property type="match status" value="1"/>
</dbReference>
<evidence type="ECO:0000256" key="5">
    <source>
        <dbReference type="RuleBase" id="RU000499"/>
    </source>
</evidence>
<comment type="caution">
    <text evidence="6">The sequence shown here is derived from an EMBL/GenBank/DDBJ whole genome shotgun (WGS) entry which is preliminary data.</text>
</comment>
<dbReference type="PANTHER" id="PTHR11592">
    <property type="entry name" value="GLUTATHIONE PEROXIDASE"/>
    <property type="match status" value="1"/>
</dbReference>
<evidence type="ECO:0000256" key="1">
    <source>
        <dbReference type="ARBA" id="ARBA00006926"/>
    </source>
</evidence>
<dbReference type="Gene3D" id="3.40.30.10">
    <property type="entry name" value="Glutaredoxin"/>
    <property type="match status" value="1"/>
</dbReference>
<dbReference type="InterPro" id="IPR029759">
    <property type="entry name" value="GPX_AS"/>
</dbReference>
<dbReference type="PROSITE" id="PS51355">
    <property type="entry name" value="GLUTATHIONE_PEROXID_3"/>
    <property type="match status" value="1"/>
</dbReference>
<keyword evidence="7" id="KW-1185">Reference proteome</keyword>
<dbReference type="Proteomes" id="UP000016511">
    <property type="component" value="Unassembled WGS sequence"/>
</dbReference>
<dbReference type="AlphaFoldDB" id="U1X698"/>
<keyword evidence="2 5" id="KW-0575">Peroxidase</keyword>
<dbReference type="PATRIC" id="fig|649747.3.peg.1653"/>
<evidence type="ECO:0000313" key="6">
    <source>
        <dbReference type="EMBL" id="ERI10068.1"/>
    </source>
</evidence>
<dbReference type="STRING" id="649747.HMPREF0083_01829"/>
<organism evidence="6 7">
    <name type="scientific">Aneurinibacillus aneurinilyticus ATCC 12856</name>
    <dbReference type="NCBI Taxonomy" id="649747"/>
    <lineage>
        <taxon>Bacteria</taxon>
        <taxon>Bacillati</taxon>
        <taxon>Bacillota</taxon>
        <taxon>Bacilli</taxon>
        <taxon>Bacillales</taxon>
        <taxon>Paenibacillaceae</taxon>
        <taxon>Aneurinibacillus group</taxon>
        <taxon>Aneurinibacillus</taxon>
    </lineage>
</organism>